<sequence length="83" mass="9431">MNPARRHRKAETTVGTTLPQGPMVTDPEPARARDHGLQTQKDRGPPWTMILRQQSRYNETTSNHPQAKPLNQETRATEDQGNM</sequence>
<feature type="compositionally biased region" description="Basic and acidic residues" evidence="1">
    <location>
        <begin position="28"/>
        <end position="44"/>
    </location>
</feature>
<dbReference type="Proteomes" id="UP001610446">
    <property type="component" value="Unassembled WGS sequence"/>
</dbReference>
<name>A0ABR4J8N0_9EURO</name>
<protein>
    <submittedName>
        <fullName evidence="2">Uncharacterized protein</fullName>
    </submittedName>
</protein>
<organism evidence="2 3">
    <name type="scientific">Aspergillus pseudoustus</name>
    <dbReference type="NCBI Taxonomy" id="1810923"/>
    <lineage>
        <taxon>Eukaryota</taxon>
        <taxon>Fungi</taxon>
        <taxon>Dikarya</taxon>
        <taxon>Ascomycota</taxon>
        <taxon>Pezizomycotina</taxon>
        <taxon>Eurotiomycetes</taxon>
        <taxon>Eurotiomycetidae</taxon>
        <taxon>Eurotiales</taxon>
        <taxon>Aspergillaceae</taxon>
        <taxon>Aspergillus</taxon>
        <taxon>Aspergillus subgen. Nidulantes</taxon>
    </lineage>
</organism>
<evidence type="ECO:0000256" key="1">
    <source>
        <dbReference type="SAM" id="MobiDB-lite"/>
    </source>
</evidence>
<dbReference type="EMBL" id="JBFXLU010000179">
    <property type="protein sequence ID" value="KAL2836408.1"/>
    <property type="molecule type" value="Genomic_DNA"/>
</dbReference>
<gene>
    <name evidence="2" type="ORF">BJY01DRAFT_222019</name>
</gene>
<reference evidence="2 3" key="1">
    <citation type="submission" date="2024-07" db="EMBL/GenBank/DDBJ databases">
        <title>Section-level genome sequencing and comparative genomics of Aspergillus sections Usti and Cavernicolus.</title>
        <authorList>
            <consortium name="Lawrence Berkeley National Laboratory"/>
            <person name="Nybo J.L."/>
            <person name="Vesth T.C."/>
            <person name="Theobald S."/>
            <person name="Frisvad J.C."/>
            <person name="Larsen T.O."/>
            <person name="Kjaerboelling I."/>
            <person name="Rothschild-Mancinelli K."/>
            <person name="Lyhne E.K."/>
            <person name="Kogle M.E."/>
            <person name="Barry K."/>
            <person name="Clum A."/>
            <person name="Na H."/>
            <person name="Ledsgaard L."/>
            <person name="Lin J."/>
            <person name="Lipzen A."/>
            <person name="Kuo A."/>
            <person name="Riley R."/>
            <person name="Mondo S."/>
            <person name="Labutti K."/>
            <person name="Haridas S."/>
            <person name="Pangalinan J."/>
            <person name="Salamov A.A."/>
            <person name="Simmons B.A."/>
            <person name="Magnuson J.K."/>
            <person name="Chen J."/>
            <person name="Drula E."/>
            <person name="Henrissat B."/>
            <person name="Wiebenga A."/>
            <person name="Lubbers R.J."/>
            <person name="Gomes A.C."/>
            <person name="Makela M.R."/>
            <person name="Stajich J."/>
            <person name="Grigoriev I.V."/>
            <person name="Mortensen U.H."/>
            <person name="De Vries R.P."/>
            <person name="Baker S.E."/>
            <person name="Andersen M.R."/>
        </authorList>
    </citation>
    <scope>NUCLEOTIDE SEQUENCE [LARGE SCALE GENOMIC DNA]</scope>
    <source>
        <strain evidence="2 3">CBS 123904</strain>
    </source>
</reference>
<comment type="caution">
    <text evidence="2">The sequence shown here is derived from an EMBL/GenBank/DDBJ whole genome shotgun (WGS) entry which is preliminary data.</text>
</comment>
<proteinExistence type="predicted"/>
<feature type="region of interest" description="Disordered" evidence="1">
    <location>
        <begin position="1"/>
        <end position="83"/>
    </location>
</feature>
<evidence type="ECO:0000313" key="2">
    <source>
        <dbReference type="EMBL" id="KAL2836408.1"/>
    </source>
</evidence>
<keyword evidence="3" id="KW-1185">Reference proteome</keyword>
<accession>A0ABR4J8N0</accession>
<feature type="compositionally biased region" description="Polar residues" evidence="1">
    <location>
        <begin position="51"/>
        <end position="83"/>
    </location>
</feature>
<evidence type="ECO:0000313" key="3">
    <source>
        <dbReference type="Proteomes" id="UP001610446"/>
    </source>
</evidence>